<reference evidence="2 3" key="1">
    <citation type="submission" date="2018-08" db="EMBL/GenBank/DDBJ databases">
        <title>Draft genome sequences of two Aspergillus turcosus clinical strains isolated from bronchoalveolar lavage fluid: one azole-susceptible and the other azole-resistant.</title>
        <authorList>
            <person name="Parent-Michaud M."/>
            <person name="Dufresne P.J."/>
            <person name="Fournier E."/>
            <person name="Martineau C."/>
            <person name="Moreira S."/>
            <person name="Perkins V."/>
            <person name="De Repentigny L."/>
            <person name="Dufresne S.F."/>
        </authorList>
    </citation>
    <scope>NUCLEOTIDE SEQUENCE [LARGE SCALE GENOMIC DNA]</scope>
    <source>
        <strain evidence="2">HMR AF 1038</strain>
    </source>
</reference>
<feature type="region of interest" description="Disordered" evidence="1">
    <location>
        <begin position="87"/>
        <end position="113"/>
    </location>
</feature>
<dbReference type="AlphaFoldDB" id="A0A229XAP5"/>
<feature type="region of interest" description="Disordered" evidence="1">
    <location>
        <begin position="1"/>
        <end position="20"/>
    </location>
</feature>
<dbReference type="STRING" id="1245748.A0A229XAP5"/>
<evidence type="ECO:0000256" key="1">
    <source>
        <dbReference type="SAM" id="MobiDB-lite"/>
    </source>
</evidence>
<dbReference type="EMBL" id="NIDN02000001">
    <property type="protein sequence ID" value="RLM01881.1"/>
    <property type="molecule type" value="Genomic_DNA"/>
</dbReference>
<evidence type="ECO:0000313" key="2">
    <source>
        <dbReference type="EMBL" id="RLM01881.1"/>
    </source>
</evidence>
<protein>
    <submittedName>
        <fullName evidence="2">Uncharacterized protein</fullName>
    </submittedName>
</protein>
<name>A0A229XAP5_9EURO</name>
<organism evidence="2 3">
    <name type="scientific">Aspergillus turcosus</name>
    <dbReference type="NCBI Taxonomy" id="1245748"/>
    <lineage>
        <taxon>Eukaryota</taxon>
        <taxon>Fungi</taxon>
        <taxon>Dikarya</taxon>
        <taxon>Ascomycota</taxon>
        <taxon>Pezizomycotina</taxon>
        <taxon>Eurotiomycetes</taxon>
        <taxon>Eurotiomycetidae</taxon>
        <taxon>Eurotiales</taxon>
        <taxon>Aspergillaceae</taxon>
        <taxon>Aspergillus</taxon>
        <taxon>Aspergillus subgen. Fumigati</taxon>
    </lineage>
</organism>
<feature type="compositionally biased region" description="Basic residues" evidence="1">
    <location>
        <begin position="1"/>
        <end position="14"/>
    </location>
</feature>
<comment type="caution">
    <text evidence="2">The sequence shown here is derived from an EMBL/GenBank/DDBJ whole genome shotgun (WGS) entry which is preliminary data.</text>
</comment>
<dbReference type="OrthoDB" id="4227073at2759"/>
<proteinExistence type="predicted"/>
<sequence>MLVPHLRHHRRRHSWPFGSPGAQLRERRIARDSSASALDPSTLAELEEHYLAPIVSEDLPEDDAASAGIVRAKTTRSHRWFASKHEHAVRHGTAGPGHKSTAVSGGTGTGSLRRIIRPPLDKARSLFVLPTTTSAGERVVVSCWVSEAGGTQPADVVTDRGRTITEGSDYLTAERNHRRCHSEQPRSWRAPSASLWTLLEE</sequence>
<evidence type="ECO:0000313" key="3">
    <source>
        <dbReference type="Proteomes" id="UP000215289"/>
    </source>
</evidence>
<accession>A0A229XAP5</accession>
<keyword evidence="3" id="KW-1185">Reference proteome</keyword>
<dbReference type="Proteomes" id="UP000215289">
    <property type="component" value="Unassembled WGS sequence"/>
</dbReference>
<gene>
    <name evidence="2" type="ORF">CFD26_103530</name>
</gene>